<feature type="domain" description="Helicase ATP-binding" evidence="14">
    <location>
        <begin position="333"/>
        <end position="503"/>
    </location>
</feature>
<dbReference type="EC" id="5.6.2.4" evidence="11"/>
<dbReference type="GO" id="GO:0005634">
    <property type="term" value="C:nucleus"/>
    <property type="evidence" value="ECO:0007669"/>
    <property type="project" value="UniProtKB-SubCell"/>
</dbReference>
<dbReference type="InterPro" id="IPR014001">
    <property type="entry name" value="Helicase_ATP-bd"/>
</dbReference>
<evidence type="ECO:0000256" key="12">
    <source>
        <dbReference type="ARBA" id="ARBA00049360"/>
    </source>
</evidence>
<accession>A0A803PH58</accession>
<dbReference type="GO" id="GO:0005524">
    <property type="term" value="F:ATP binding"/>
    <property type="evidence" value="ECO:0007669"/>
    <property type="project" value="UniProtKB-KW"/>
</dbReference>
<dbReference type="PROSITE" id="PS00690">
    <property type="entry name" value="DEAH_ATP_HELICASE"/>
    <property type="match status" value="1"/>
</dbReference>
<evidence type="ECO:0000256" key="1">
    <source>
        <dbReference type="ARBA" id="ARBA00004123"/>
    </source>
</evidence>
<comment type="subcellular location">
    <subcellularLocation>
        <location evidence="1">Nucleus</location>
    </subcellularLocation>
</comment>
<comment type="similarity">
    <text evidence="2">Belongs to the helicase family. RecQ subfamily.</text>
</comment>
<dbReference type="PROSITE" id="PS51194">
    <property type="entry name" value="HELICASE_CTER"/>
    <property type="match status" value="1"/>
</dbReference>
<evidence type="ECO:0000256" key="7">
    <source>
        <dbReference type="ARBA" id="ARBA00023125"/>
    </source>
</evidence>
<evidence type="ECO:0000259" key="15">
    <source>
        <dbReference type="PROSITE" id="PS51194"/>
    </source>
</evidence>
<comment type="catalytic activity">
    <reaction evidence="10">
        <text>Couples ATP hydrolysis with the unwinding of duplex DNA by translocating in the 3'-5' direction.</text>
        <dbReference type="EC" id="5.6.2.4"/>
    </reaction>
</comment>
<keyword evidence="7" id="KW-0238">DNA-binding</keyword>
<dbReference type="GO" id="GO:0042631">
    <property type="term" value="P:cellular response to water deprivation"/>
    <property type="evidence" value="ECO:0007669"/>
    <property type="project" value="EnsemblPlants"/>
</dbReference>
<evidence type="ECO:0000313" key="17">
    <source>
        <dbReference type="Proteomes" id="UP000596661"/>
    </source>
</evidence>
<dbReference type="PROSITE" id="PS51192">
    <property type="entry name" value="HELICASE_ATP_BIND_1"/>
    <property type="match status" value="1"/>
</dbReference>
<dbReference type="GO" id="GO:0005737">
    <property type="term" value="C:cytoplasm"/>
    <property type="evidence" value="ECO:0007669"/>
    <property type="project" value="TreeGrafter"/>
</dbReference>
<dbReference type="OMA" id="AYCYTIV"/>
<reference evidence="16" key="2">
    <citation type="submission" date="2021-03" db="UniProtKB">
        <authorList>
            <consortium name="EnsemblPlants"/>
        </authorList>
    </citation>
    <scope>IDENTIFICATION</scope>
</reference>
<dbReference type="SUPFAM" id="SSF52540">
    <property type="entry name" value="P-loop containing nucleoside triphosphate hydrolases"/>
    <property type="match status" value="1"/>
</dbReference>
<dbReference type="GO" id="GO:0016787">
    <property type="term" value="F:hydrolase activity"/>
    <property type="evidence" value="ECO:0007669"/>
    <property type="project" value="UniProtKB-KW"/>
</dbReference>
<evidence type="ECO:0000256" key="6">
    <source>
        <dbReference type="ARBA" id="ARBA00022840"/>
    </source>
</evidence>
<feature type="compositionally biased region" description="Basic residues" evidence="13">
    <location>
        <begin position="62"/>
        <end position="74"/>
    </location>
</feature>
<sequence>MDSDSDSDGSHVSNTPPRVIKPSPPAPTSAPVSAPPSRRTLFSTTKSKINVKASSSSSHSKSAPKPKSSSHKKSKAPDPTSVEPEQTPPEEPFPTLSPILPFQIRNRVSDQSPISIETLPAGFFSKSASFSKFRRSSVSFDPIKDEPCPPLASNLQQKVHIGGSDCAETDWTLPELEDEASVGYGNTVKVGKRHSNLIGSNEPMPQVKLRKCGNEGNFVKLNLKRNKKFLNKGKRGNSTSSGGRRFYKKYKKKFKPAGGGETEEGVCEEHGVFMESLTKEKEKQEGKKAKFDCESIEETILAARNESSEENLLKLLSLTHGYDSFREGQLEAIKMVLDGKSSMLVLPTGAGKSLCYQLPAMILPGITLVVSPLVALMIDQLKQLPPMIQGGLFCSSQTPEEVSKTKMLLQQGLIKVLFVSPERFLNAEFLSIFSGTLLVSLVVVDEAHCISEWSHNFRPSYMRLRASLLKEKLNVNCILAMTATATTTTLHAVMSALEIPPTSLIQKAHLRDNLHLSVSLSKDKMKDLLALIKSSPFKEVQSIIVYCKFQFETDVLSRYLRDYNISAKSYHSGILAKDRSRIQELFCTNKIRVVVATVAFGMGLNKTDVGAVIHYSLPESLEAYVQEIGRAGRDGRSSYCHLFLDDDTYFKLRSLMFSEGVDQYAVDKFLSQVFTNDNKSQGKIFSLVKESASCKLDMKEEVMFTLLTQLELGEVQYLRLLPQINVTCTLNFHKTPPDVLAERDIVVAEILKKSEMKQGKYVFDIPTVANSIGVMTTDLSIQLQNLKFKGEVTYELKDQAFCYTIVQVPTDLCSLSAVLTKWLSEVESCKVWKFDAMYDAVVFAVNSCEKLQGCCGAEHTLCLQKRILDYFNETDNNDHPNKMGQSSPFLRADIKVFLQGNSQVKFTPRSIARIMHGIASPAYPSTMWSKTHFWGRYTQTDFHVVMEAAKAELINLSAKTQPTS</sequence>
<feature type="compositionally biased region" description="Low complexity" evidence="13">
    <location>
        <begin position="52"/>
        <end position="61"/>
    </location>
</feature>
<evidence type="ECO:0000256" key="3">
    <source>
        <dbReference type="ARBA" id="ARBA00022741"/>
    </source>
</evidence>
<dbReference type="NCBIfam" id="TIGR00614">
    <property type="entry name" value="recQ_fam"/>
    <property type="match status" value="1"/>
</dbReference>
<dbReference type="Gramene" id="evm.model.04.353">
    <property type="protein sequence ID" value="cds.evm.model.04.353"/>
    <property type="gene ID" value="evm.TU.04.353"/>
</dbReference>
<dbReference type="PANTHER" id="PTHR13710">
    <property type="entry name" value="DNA HELICASE RECQ FAMILY MEMBER"/>
    <property type="match status" value="1"/>
</dbReference>
<evidence type="ECO:0000256" key="10">
    <source>
        <dbReference type="ARBA" id="ARBA00034617"/>
    </source>
</evidence>
<evidence type="ECO:0000256" key="11">
    <source>
        <dbReference type="ARBA" id="ARBA00034808"/>
    </source>
</evidence>
<dbReference type="InterPro" id="IPR002464">
    <property type="entry name" value="DNA/RNA_helicase_DEAH_CS"/>
</dbReference>
<evidence type="ECO:0000256" key="8">
    <source>
        <dbReference type="ARBA" id="ARBA00023235"/>
    </source>
</evidence>
<dbReference type="KEGG" id="csav:115711969"/>
<dbReference type="FunFam" id="3.40.50.300:FF:000772">
    <property type="entry name" value="ATP-dependent DNA helicase Q4"/>
    <property type="match status" value="1"/>
</dbReference>
<dbReference type="GeneID" id="115711969"/>
<evidence type="ECO:0000259" key="14">
    <source>
        <dbReference type="PROSITE" id="PS51192"/>
    </source>
</evidence>
<dbReference type="InterPro" id="IPR001650">
    <property type="entry name" value="Helicase_C-like"/>
</dbReference>
<dbReference type="InterPro" id="IPR027417">
    <property type="entry name" value="P-loop_NTPase"/>
</dbReference>
<dbReference type="InterPro" id="IPR011545">
    <property type="entry name" value="DEAD/DEAH_box_helicase_dom"/>
</dbReference>
<comment type="catalytic activity">
    <reaction evidence="12">
        <text>ATP + H2O = ADP + phosphate + H(+)</text>
        <dbReference type="Rhea" id="RHEA:13065"/>
        <dbReference type="ChEBI" id="CHEBI:15377"/>
        <dbReference type="ChEBI" id="CHEBI:15378"/>
        <dbReference type="ChEBI" id="CHEBI:30616"/>
        <dbReference type="ChEBI" id="CHEBI:43474"/>
        <dbReference type="ChEBI" id="CHEBI:456216"/>
    </reaction>
</comment>
<name>A0A803PH58_CANSA</name>
<dbReference type="RefSeq" id="XP_030496029.1">
    <property type="nucleotide sequence ID" value="XM_030640169.2"/>
</dbReference>
<dbReference type="InterPro" id="IPR004589">
    <property type="entry name" value="DNA_helicase_ATP-dep_RecQ"/>
</dbReference>
<evidence type="ECO:0000256" key="5">
    <source>
        <dbReference type="ARBA" id="ARBA00022806"/>
    </source>
</evidence>
<proteinExistence type="inferred from homology"/>
<keyword evidence="4" id="KW-0378">Hydrolase</keyword>
<reference evidence="16" key="1">
    <citation type="submission" date="2018-11" db="EMBL/GenBank/DDBJ databases">
        <authorList>
            <person name="Grassa J C."/>
        </authorList>
    </citation>
    <scope>NUCLEOTIDE SEQUENCE [LARGE SCALE GENOMIC DNA]</scope>
</reference>
<protein>
    <recommendedName>
        <fullName evidence="11">DNA 3'-5' helicase</fullName>
        <ecNumber evidence="11">5.6.2.4</ecNumber>
    </recommendedName>
</protein>
<dbReference type="EnsemblPlants" id="evm.model.04.353">
    <property type="protein sequence ID" value="cds.evm.model.04.353"/>
    <property type="gene ID" value="evm.TU.04.353"/>
</dbReference>
<evidence type="ECO:0000256" key="2">
    <source>
        <dbReference type="ARBA" id="ARBA00005446"/>
    </source>
</evidence>
<evidence type="ECO:0000313" key="16">
    <source>
        <dbReference type="EnsemblPlants" id="cds.evm.model.04.353"/>
    </source>
</evidence>
<dbReference type="GO" id="GO:0009378">
    <property type="term" value="F:four-way junction helicase activity"/>
    <property type="evidence" value="ECO:0007669"/>
    <property type="project" value="TreeGrafter"/>
</dbReference>
<evidence type="ECO:0000256" key="9">
    <source>
        <dbReference type="ARBA" id="ARBA00023242"/>
    </source>
</evidence>
<dbReference type="AlphaFoldDB" id="A0A803PH58"/>
<feature type="domain" description="Helicase C-terminal" evidence="15">
    <location>
        <begin position="524"/>
        <end position="681"/>
    </location>
</feature>
<dbReference type="GO" id="GO:0003677">
    <property type="term" value="F:DNA binding"/>
    <property type="evidence" value="ECO:0007669"/>
    <property type="project" value="UniProtKB-KW"/>
</dbReference>
<keyword evidence="17" id="KW-1185">Reference proteome</keyword>
<evidence type="ECO:0000256" key="4">
    <source>
        <dbReference type="ARBA" id="ARBA00022801"/>
    </source>
</evidence>
<dbReference type="GO" id="GO:0000724">
    <property type="term" value="P:double-strand break repair via homologous recombination"/>
    <property type="evidence" value="ECO:0007669"/>
    <property type="project" value="TreeGrafter"/>
</dbReference>
<dbReference type="Pfam" id="PF00271">
    <property type="entry name" value="Helicase_C"/>
    <property type="match status" value="1"/>
</dbReference>
<keyword evidence="6" id="KW-0067">ATP-binding</keyword>
<dbReference type="FunFam" id="3.40.50.300:FF:001334">
    <property type="entry name" value="ATP-dependent DNA helicase Q-like 5"/>
    <property type="match status" value="1"/>
</dbReference>
<keyword evidence="9" id="KW-0539">Nucleus</keyword>
<dbReference type="EMBL" id="UZAU01000358">
    <property type="status" value="NOT_ANNOTATED_CDS"/>
    <property type="molecule type" value="Genomic_DNA"/>
</dbReference>
<organism evidence="16 17">
    <name type="scientific">Cannabis sativa</name>
    <name type="common">Hemp</name>
    <name type="synonym">Marijuana</name>
    <dbReference type="NCBI Taxonomy" id="3483"/>
    <lineage>
        <taxon>Eukaryota</taxon>
        <taxon>Viridiplantae</taxon>
        <taxon>Streptophyta</taxon>
        <taxon>Embryophyta</taxon>
        <taxon>Tracheophyta</taxon>
        <taxon>Spermatophyta</taxon>
        <taxon>Magnoliopsida</taxon>
        <taxon>eudicotyledons</taxon>
        <taxon>Gunneridae</taxon>
        <taxon>Pentapetalae</taxon>
        <taxon>rosids</taxon>
        <taxon>fabids</taxon>
        <taxon>Rosales</taxon>
        <taxon>Cannabaceae</taxon>
        <taxon>Cannabis</taxon>
    </lineage>
</organism>
<dbReference type="OrthoDB" id="10261556at2759"/>
<keyword evidence="8" id="KW-0413">Isomerase</keyword>
<dbReference type="GO" id="GO:0005694">
    <property type="term" value="C:chromosome"/>
    <property type="evidence" value="ECO:0007669"/>
    <property type="project" value="TreeGrafter"/>
</dbReference>
<dbReference type="CDD" id="cd18794">
    <property type="entry name" value="SF2_C_RecQ"/>
    <property type="match status" value="1"/>
</dbReference>
<dbReference type="Pfam" id="PF00270">
    <property type="entry name" value="DEAD"/>
    <property type="match status" value="1"/>
</dbReference>
<dbReference type="CDD" id="cd18018">
    <property type="entry name" value="DEXHc_RecQ4-like"/>
    <property type="match status" value="1"/>
</dbReference>
<dbReference type="SMART" id="SM00487">
    <property type="entry name" value="DEXDc"/>
    <property type="match status" value="1"/>
</dbReference>
<keyword evidence="5" id="KW-0347">Helicase</keyword>
<dbReference type="Proteomes" id="UP000596661">
    <property type="component" value="Chromosome 4"/>
</dbReference>
<evidence type="ECO:0000256" key="13">
    <source>
        <dbReference type="SAM" id="MobiDB-lite"/>
    </source>
</evidence>
<gene>
    <name evidence="16" type="primary">LOC115711969</name>
</gene>
<dbReference type="SMART" id="SM00490">
    <property type="entry name" value="HELICc"/>
    <property type="match status" value="1"/>
</dbReference>
<dbReference type="Gene3D" id="3.40.50.300">
    <property type="entry name" value="P-loop containing nucleotide triphosphate hydrolases"/>
    <property type="match status" value="2"/>
</dbReference>
<dbReference type="GO" id="GO:0043138">
    <property type="term" value="F:3'-5' DNA helicase activity"/>
    <property type="evidence" value="ECO:0007669"/>
    <property type="project" value="UniProtKB-EC"/>
</dbReference>
<feature type="region of interest" description="Disordered" evidence="13">
    <location>
        <begin position="1"/>
        <end position="99"/>
    </location>
</feature>
<keyword evidence="3" id="KW-0547">Nucleotide-binding</keyword>
<dbReference type="PANTHER" id="PTHR13710:SF108">
    <property type="entry name" value="ATP-DEPENDENT DNA HELICASE Q4"/>
    <property type="match status" value="1"/>
</dbReference>